<dbReference type="Gene3D" id="3.40.50.300">
    <property type="entry name" value="P-loop containing nucleotide triphosphate hydrolases"/>
    <property type="match status" value="1"/>
</dbReference>
<evidence type="ECO:0008006" key="5">
    <source>
        <dbReference type="Google" id="ProtNLM"/>
    </source>
</evidence>
<reference evidence="2 4" key="2">
    <citation type="submission" date="2018-06" db="EMBL/GenBank/DDBJ databases">
        <authorList>
            <consortium name="Pathogen Informatics"/>
            <person name="Doyle S."/>
        </authorList>
    </citation>
    <scope>NUCLEOTIDE SEQUENCE [LARGE SCALE GENOMIC DNA]</scope>
    <source>
        <strain evidence="2 4">NCTC13291</strain>
    </source>
</reference>
<evidence type="ECO:0000313" key="1">
    <source>
        <dbReference type="EMBL" id="ONH81559.1"/>
    </source>
</evidence>
<dbReference type="EMBL" id="UGVN01000001">
    <property type="protein sequence ID" value="SUE42144.1"/>
    <property type="molecule type" value="Genomic_DNA"/>
</dbReference>
<name>A0A1S8D0P8_9PROT</name>
<organism evidence="1 3">
    <name type="scientific">Roseomonas mucosa</name>
    <dbReference type="NCBI Taxonomy" id="207340"/>
    <lineage>
        <taxon>Bacteria</taxon>
        <taxon>Pseudomonadati</taxon>
        <taxon>Pseudomonadota</taxon>
        <taxon>Alphaproteobacteria</taxon>
        <taxon>Acetobacterales</taxon>
        <taxon>Roseomonadaceae</taxon>
        <taxon>Roseomonas</taxon>
    </lineage>
</organism>
<dbReference type="InterPro" id="IPR047987">
    <property type="entry name" value="Gp19-like_virus"/>
</dbReference>
<reference evidence="1 3" key="1">
    <citation type="submission" date="2016-12" db="EMBL/GenBank/DDBJ databases">
        <title>Draft genome sequence of Roseomonas mucosa strain AU37, isolated from a peripheral intravenous catheter.</title>
        <authorList>
            <person name="Choudhury M.A."/>
            <person name="Sidjabat H.E."/>
            <person name="Wailan A.M."/>
            <person name="Zhang L."/>
            <person name="Marsh N.M."/>
            <person name="Rickard C.M."/>
            <person name="Davies M."/>
            <person name="Mcmillan D.J."/>
        </authorList>
    </citation>
    <scope>NUCLEOTIDE SEQUENCE [LARGE SCALE GENOMIC DNA]</scope>
    <source>
        <strain evidence="1 3">SAVE376</strain>
    </source>
</reference>
<dbReference type="NCBIfam" id="NF033889">
    <property type="entry name" value="termin_lrg_T7"/>
    <property type="match status" value="1"/>
</dbReference>
<keyword evidence="3" id="KW-1185">Reference proteome</keyword>
<evidence type="ECO:0000313" key="4">
    <source>
        <dbReference type="Proteomes" id="UP000254919"/>
    </source>
</evidence>
<gene>
    <name evidence="1" type="ORF">APZ41_019175</name>
    <name evidence="2" type="ORF">NCTC13291_03762</name>
</gene>
<accession>A0A1S8D0P8</accession>
<dbReference type="Proteomes" id="UP000254919">
    <property type="component" value="Unassembled WGS sequence"/>
</dbReference>
<evidence type="ECO:0000313" key="3">
    <source>
        <dbReference type="Proteomes" id="UP000054844"/>
    </source>
</evidence>
<sequence>MTTAKTRATRAPEPPGHAPGPDFLEFAWVWNARLGQATPGIHRRIARWFDARRRDGDGRLLLMAFRGCGKSTLVGLWCAWTLLRDPQARILVLAADAALATRMVANVRRILTRHPLCAHLLPDGPGEWAADRFTVRREGALRDPSMLAAGILGNITGSRADVIVCDDVEVAGNCDTPTRRAELRERLAETEFVLTPGGTILYVGTPHCAETLYLPPGDERAFLRGYHRLRLPLLDAAGRSAWPERFGMAAVAALRERVGPLHFARQMMLEATEDAAARLDPALLVRYGEETVYAESGGRPVLSLLGRRLVSGGGYWDPAYGRPGSGDASVLAALYADAEGNQYLHRLAYLTHEPGAQPDPATQQCARVAALARDLLLPVVRVETNGIGRFLPALLRREMARAGAACTVVEQSNSRPKRERILGALDPALAARRLHAHDSVFRTGFPAEMAGWRPELANQRDDALDAVAGCLLAEPVRMPGQAAVPRGRGWHGNSA</sequence>
<protein>
    <recommendedName>
        <fullName evidence="5">DNA maturase B</fullName>
    </recommendedName>
</protein>
<dbReference type="SUPFAM" id="SSF52540">
    <property type="entry name" value="P-loop containing nucleoside triphosphate hydrolases"/>
    <property type="match status" value="1"/>
</dbReference>
<dbReference type="InterPro" id="IPR027417">
    <property type="entry name" value="P-loop_NTPase"/>
</dbReference>
<dbReference type="Proteomes" id="UP000054844">
    <property type="component" value="Unassembled WGS sequence"/>
</dbReference>
<evidence type="ECO:0000313" key="2">
    <source>
        <dbReference type="EMBL" id="SUE42144.1"/>
    </source>
</evidence>
<dbReference type="STRING" id="207340.APZ41_019175"/>
<dbReference type="GeneID" id="99634905"/>
<dbReference type="Gene3D" id="3.30.420.240">
    <property type="match status" value="1"/>
</dbReference>
<proteinExistence type="predicted"/>
<dbReference type="AlphaFoldDB" id="A0A1S8D0P8"/>
<dbReference type="EMBL" id="LLWF02000107">
    <property type="protein sequence ID" value="ONH81559.1"/>
    <property type="molecule type" value="Genomic_DNA"/>
</dbReference>
<dbReference type="RefSeq" id="WP_019461475.1">
    <property type="nucleotide sequence ID" value="NZ_AP031462.1"/>
</dbReference>